<dbReference type="PANTHER" id="PTHR39490:SF8">
    <property type="entry name" value="ZINC FINGER FYVE DOMAIN-CONTAINING PROTEIN 21"/>
    <property type="match status" value="1"/>
</dbReference>
<feature type="region of interest" description="Disordered" evidence="5">
    <location>
        <begin position="77"/>
        <end position="100"/>
    </location>
</feature>
<keyword evidence="1" id="KW-0479">Metal-binding</keyword>
<dbReference type="InterPro" id="IPR052113">
    <property type="entry name" value="FYVE-type_Zinc_Finger"/>
</dbReference>
<evidence type="ECO:0000256" key="2">
    <source>
        <dbReference type="ARBA" id="ARBA00022771"/>
    </source>
</evidence>
<dbReference type="GO" id="GO:0008270">
    <property type="term" value="F:zinc ion binding"/>
    <property type="evidence" value="ECO:0007669"/>
    <property type="project" value="UniProtKB-KW"/>
</dbReference>
<evidence type="ECO:0000256" key="5">
    <source>
        <dbReference type="SAM" id="MobiDB-lite"/>
    </source>
</evidence>
<name>A0A9P4N5S3_9PLEO</name>
<feature type="compositionally biased region" description="Basic and acidic residues" evidence="5">
    <location>
        <begin position="77"/>
        <end position="91"/>
    </location>
</feature>
<accession>A0A9P4N5S3</accession>
<dbReference type="AlphaFoldDB" id="A0A9P4N5S3"/>
<feature type="region of interest" description="Disordered" evidence="5">
    <location>
        <begin position="28"/>
        <end position="55"/>
    </location>
</feature>
<protein>
    <recommendedName>
        <fullName evidence="6">FYVE-type domain-containing protein</fullName>
    </recommendedName>
</protein>
<keyword evidence="2 4" id="KW-0863">Zinc-finger</keyword>
<feature type="region of interest" description="Disordered" evidence="5">
    <location>
        <begin position="221"/>
        <end position="254"/>
    </location>
</feature>
<evidence type="ECO:0000256" key="3">
    <source>
        <dbReference type="ARBA" id="ARBA00022833"/>
    </source>
</evidence>
<evidence type="ECO:0000256" key="1">
    <source>
        <dbReference type="ARBA" id="ARBA00022723"/>
    </source>
</evidence>
<dbReference type="SMART" id="SM00064">
    <property type="entry name" value="FYVE"/>
    <property type="match status" value="1"/>
</dbReference>
<organism evidence="7 8">
    <name type="scientific">Lojkania enalia</name>
    <dbReference type="NCBI Taxonomy" id="147567"/>
    <lineage>
        <taxon>Eukaryota</taxon>
        <taxon>Fungi</taxon>
        <taxon>Dikarya</taxon>
        <taxon>Ascomycota</taxon>
        <taxon>Pezizomycotina</taxon>
        <taxon>Dothideomycetes</taxon>
        <taxon>Pleosporomycetidae</taxon>
        <taxon>Pleosporales</taxon>
        <taxon>Pleosporales incertae sedis</taxon>
        <taxon>Lojkania</taxon>
    </lineage>
</organism>
<feature type="compositionally biased region" description="Low complexity" evidence="5">
    <location>
        <begin position="222"/>
        <end position="232"/>
    </location>
</feature>
<dbReference type="OrthoDB" id="10018316at2759"/>
<evidence type="ECO:0000313" key="8">
    <source>
        <dbReference type="Proteomes" id="UP000800093"/>
    </source>
</evidence>
<keyword evidence="8" id="KW-1185">Reference proteome</keyword>
<dbReference type="SUPFAM" id="SSF57903">
    <property type="entry name" value="FYVE/PHD zinc finger"/>
    <property type="match status" value="1"/>
</dbReference>
<dbReference type="InterPro" id="IPR011011">
    <property type="entry name" value="Znf_FYVE_PHD"/>
</dbReference>
<dbReference type="Gene3D" id="3.30.40.10">
    <property type="entry name" value="Zinc/RING finger domain, C3HC4 (zinc finger)"/>
    <property type="match status" value="1"/>
</dbReference>
<keyword evidence="3" id="KW-0862">Zinc</keyword>
<dbReference type="InterPro" id="IPR013083">
    <property type="entry name" value="Znf_RING/FYVE/PHD"/>
</dbReference>
<evidence type="ECO:0000259" key="6">
    <source>
        <dbReference type="PROSITE" id="PS50178"/>
    </source>
</evidence>
<sequence length="267" mass="29480">MATDFSTATIVSQPAPYQHHAYKTSMNYTPMGSGSNTPMNSSPTSPRTNPNPPLYGHHAPQIRPQKAPIYVPAALRKTENPVRQSPPKDSRVNSPDSSLGSGAGIWQAAVDGAQSPALRIATEDMHSIYNDTPLSPIAGPITRNHWQPDSSTLVCTASACHAPFSFFNRRHHCRKCGGIFCWQHSQKQVRLNEHALFHPEGDMQRACDRCHSQFRIWEQMRSSRSNSEDSGSTTALTIDTPAPKRPEAQRVGSLATSFQGTWNWSTF</sequence>
<dbReference type="PROSITE" id="PS50178">
    <property type="entry name" value="ZF_FYVE"/>
    <property type="match status" value="1"/>
</dbReference>
<dbReference type="Proteomes" id="UP000800093">
    <property type="component" value="Unassembled WGS sequence"/>
</dbReference>
<feature type="domain" description="FYVE-type" evidence="6">
    <location>
        <begin position="160"/>
        <end position="215"/>
    </location>
</feature>
<gene>
    <name evidence="7" type="ORF">CC78DRAFT_578190</name>
</gene>
<dbReference type="PANTHER" id="PTHR39490">
    <property type="entry name" value="ARRESTIN DOMAIN-CONTAINING PROTEIN D"/>
    <property type="match status" value="1"/>
</dbReference>
<dbReference type="EMBL" id="ML986598">
    <property type="protein sequence ID" value="KAF2266488.1"/>
    <property type="molecule type" value="Genomic_DNA"/>
</dbReference>
<dbReference type="InterPro" id="IPR017455">
    <property type="entry name" value="Znf_FYVE-rel"/>
</dbReference>
<dbReference type="Pfam" id="PF01363">
    <property type="entry name" value="FYVE"/>
    <property type="match status" value="1"/>
</dbReference>
<evidence type="ECO:0000313" key="7">
    <source>
        <dbReference type="EMBL" id="KAF2266488.1"/>
    </source>
</evidence>
<comment type="caution">
    <text evidence="7">The sequence shown here is derived from an EMBL/GenBank/DDBJ whole genome shotgun (WGS) entry which is preliminary data.</text>
</comment>
<reference evidence="8" key="1">
    <citation type="journal article" date="2020" name="Stud. Mycol.">
        <title>101 Dothideomycetes genomes: A test case for predicting lifestyles and emergence of pathogens.</title>
        <authorList>
            <person name="Haridas S."/>
            <person name="Albert R."/>
            <person name="Binder M."/>
            <person name="Bloem J."/>
            <person name="LaButti K."/>
            <person name="Salamov A."/>
            <person name="Andreopoulos B."/>
            <person name="Baker S."/>
            <person name="Barry K."/>
            <person name="Bills G."/>
            <person name="Bluhm B."/>
            <person name="Cannon C."/>
            <person name="Castanera R."/>
            <person name="Culley D."/>
            <person name="Daum C."/>
            <person name="Ezra D."/>
            <person name="Gonzalez J."/>
            <person name="Henrissat B."/>
            <person name="Kuo A."/>
            <person name="Liang C."/>
            <person name="Lipzen A."/>
            <person name="Lutzoni F."/>
            <person name="Magnuson J."/>
            <person name="Mondo S."/>
            <person name="Nolan M."/>
            <person name="Ohm R."/>
            <person name="Pangilinan J."/>
            <person name="Park H.-J."/>
            <person name="Ramirez L."/>
            <person name="Alfaro M."/>
            <person name="Sun H."/>
            <person name="Tritt A."/>
            <person name="Yoshinaga Y."/>
            <person name="Zwiers L.-H."/>
            <person name="Turgeon B."/>
            <person name="Goodwin S."/>
            <person name="Spatafora J."/>
            <person name="Crous P."/>
            <person name="Grigoriev I."/>
        </authorList>
    </citation>
    <scope>NUCLEOTIDE SEQUENCE [LARGE SCALE GENOMIC DNA]</scope>
    <source>
        <strain evidence="8">CBS 304.66</strain>
    </source>
</reference>
<proteinExistence type="predicted"/>
<dbReference type="CDD" id="cd15760">
    <property type="entry name" value="FYVE_scVPS27p_like"/>
    <property type="match status" value="1"/>
</dbReference>
<feature type="compositionally biased region" description="Low complexity" evidence="5">
    <location>
        <begin position="35"/>
        <end position="48"/>
    </location>
</feature>
<dbReference type="InterPro" id="IPR000306">
    <property type="entry name" value="Znf_FYVE"/>
</dbReference>
<evidence type="ECO:0000256" key="4">
    <source>
        <dbReference type="PROSITE-ProRule" id="PRU00091"/>
    </source>
</evidence>